<organism evidence="1 2">
    <name type="scientific">Malus baccata</name>
    <name type="common">Siberian crab apple</name>
    <name type="synonym">Pyrus baccata</name>
    <dbReference type="NCBI Taxonomy" id="106549"/>
    <lineage>
        <taxon>Eukaryota</taxon>
        <taxon>Viridiplantae</taxon>
        <taxon>Streptophyta</taxon>
        <taxon>Embryophyta</taxon>
        <taxon>Tracheophyta</taxon>
        <taxon>Spermatophyta</taxon>
        <taxon>Magnoliopsida</taxon>
        <taxon>eudicotyledons</taxon>
        <taxon>Gunneridae</taxon>
        <taxon>Pentapetalae</taxon>
        <taxon>rosids</taxon>
        <taxon>fabids</taxon>
        <taxon>Rosales</taxon>
        <taxon>Rosaceae</taxon>
        <taxon>Amygdaloideae</taxon>
        <taxon>Maleae</taxon>
        <taxon>Malus</taxon>
    </lineage>
</organism>
<evidence type="ECO:0000313" key="2">
    <source>
        <dbReference type="Proteomes" id="UP000315295"/>
    </source>
</evidence>
<name>A0A540KGA1_MALBA</name>
<dbReference type="EMBL" id="VIEB01001315">
    <property type="protein sequence ID" value="TQD73241.1"/>
    <property type="molecule type" value="Genomic_DNA"/>
</dbReference>
<accession>A0A540KGA1</accession>
<gene>
    <name evidence="1" type="ORF">C1H46_041227</name>
</gene>
<protein>
    <submittedName>
        <fullName evidence="1">Uncharacterized protein</fullName>
    </submittedName>
</protein>
<dbReference type="Proteomes" id="UP000315295">
    <property type="component" value="Unassembled WGS sequence"/>
</dbReference>
<evidence type="ECO:0000313" key="1">
    <source>
        <dbReference type="EMBL" id="TQD73241.1"/>
    </source>
</evidence>
<keyword evidence="2" id="KW-1185">Reference proteome</keyword>
<reference evidence="1 2" key="1">
    <citation type="journal article" date="2019" name="G3 (Bethesda)">
        <title>Sequencing of a Wild Apple (Malus baccata) Genome Unravels the Differences Between Cultivated and Wild Apple Species Regarding Disease Resistance and Cold Tolerance.</title>
        <authorList>
            <person name="Chen X."/>
        </authorList>
    </citation>
    <scope>NUCLEOTIDE SEQUENCE [LARGE SCALE GENOMIC DNA]</scope>
    <source>
        <strain evidence="2">cv. Shandingzi</strain>
        <tissue evidence="1">Leaves</tissue>
    </source>
</reference>
<proteinExistence type="predicted"/>
<sequence>MYFIPVLVLAPGPGLVFHVYVHIRTIRLPWIQVRCQSCQVDCIRQFDLYMMCFCTSLHVIVVLENIDYTQSCS</sequence>
<dbReference type="AlphaFoldDB" id="A0A540KGA1"/>
<comment type="caution">
    <text evidence="1">The sequence shown here is derived from an EMBL/GenBank/DDBJ whole genome shotgun (WGS) entry which is preliminary data.</text>
</comment>